<accession>A0A143YTC3</accession>
<feature type="transmembrane region" description="Helical" evidence="9">
    <location>
        <begin position="43"/>
        <end position="64"/>
    </location>
</feature>
<dbReference type="InterPro" id="IPR004703">
    <property type="entry name" value="PTS_sugar-sp_permease"/>
</dbReference>
<feature type="transmembrane region" description="Helical" evidence="9">
    <location>
        <begin position="295"/>
        <end position="323"/>
    </location>
</feature>
<evidence type="ECO:0000313" key="12">
    <source>
        <dbReference type="Proteomes" id="UP000242754"/>
    </source>
</evidence>
<name>A0A143YTC3_9LACT</name>
<dbReference type="PANTHER" id="PTHR37324">
    <property type="entry name" value="PTS SYSTEM GALACTITOL-SPECIFIC EIIC COMPONENT"/>
    <property type="match status" value="1"/>
</dbReference>
<feature type="transmembrane region" description="Helical" evidence="9">
    <location>
        <begin position="220"/>
        <end position="241"/>
    </location>
</feature>
<feature type="transmembrane region" description="Helical" evidence="9">
    <location>
        <begin position="135"/>
        <end position="158"/>
    </location>
</feature>
<evidence type="ECO:0000313" key="11">
    <source>
        <dbReference type="EMBL" id="CZQ98372.1"/>
    </source>
</evidence>
<dbReference type="Proteomes" id="UP000242754">
    <property type="component" value="Unassembled WGS sequence"/>
</dbReference>
<evidence type="ECO:0000256" key="2">
    <source>
        <dbReference type="ARBA" id="ARBA00022448"/>
    </source>
</evidence>
<dbReference type="Pfam" id="PF03611">
    <property type="entry name" value="EIIC-GAT"/>
    <property type="match status" value="1"/>
</dbReference>
<comment type="subcellular location">
    <subcellularLocation>
        <location evidence="1">Cell membrane</location>
        <topology evidence="1">Multi-pass membrane protein</topology>
    </subcellularLocation>
</comment>
<keyword evidence="2" id="KW-0813">Transport</keyword>
<keyword evidence="5" id="KW-0598">Phosphotransferase system</keyword>
<dbReference type="EMBL" id="FJNE01000007">
    <property type="protein sequence ID" value="CZQ98372.1"/>
    <property type="molecule type" value="Genomic_DNA"/>
</dbReference>
<feature type="transmembrane region" description="Helical" evidence="9">
    <location>
        <begin position="253"/>
        <end position="274"/>
    </location>
</feature>
<keyword evidence="3" id="KW-1003">Cell membrane</keyword>
<organism evidence="11 12">
    <name type="scientific">Trichococcus palustris</name>
    <dbReference type="NCBI Taxonomy" id="140314"/>
    <lineage>
        <taxon>Bacteria</taxon>
        <taxon>Bacillati</taxon>
        <taxon>Bacillota</taxon>
        <taxon>Bacilli</taxon>
        <taxon>Lactobacillales</taxon>
        <taxon>Carnobacteriaceae</taxon>
        <taxon>Trichococcus</taxon>
    </lineage>
</organism>
<evidence type="ECO:0000256" key="6">
    <source>
        <dbReference type="ARBA" id="ARBA00022692"/>
    </source>
</evidence>
<feature type="transmembrane region" description="Helical" evidence="9">
    <location>
        <begin position="413"/>
        <end position="434"/>
    </location>
</feature>
<dbReference type="GO" id="GO:0009401">
    <property type="term" value="P:phosphoenolpyruvate-dependent sugar phosphotransferase system"/>
    <property type="evidence" value="ECO:0007669"/>
    <property type="project" value="UniProtKB-KW"/>
</dbReference>
<gene>
    <name evidence="11" type="ORF">Tpal_2257</name>
</gene>
<dbReference type="PIRSF" id="PIRSF006304">
    <property type="entry name" value="GatC"/>
    <property type="match status" value="1"/>
</dbReference>
<protein>
    <submittedName>
        <fullName evidence="11">Phosphotransferase system sugar-specific permease component</fullName>
    </submittedName>
</protein>
<dbReference type="OrthoDB" id="9787936at2"/>
<dbReference type="GO" id="GO:0005886">
    <property type="term" value="C:plasma membrane"/>
    <property type="evidence" value="ECO:0007669"/>
    <property type="project" value="UniProtKB-SubCell"/>
</dbReference>
<evidence type="ECO:0000256" key="8">
    <source>
        <dbReference type="ARBA" id="ARBA00023136"/>
    </source>
</evidence>
<dbReference type="GO" id="GO:0015577">
    <property type="term" value="F:galactitol transmembrane transporter activity"/>
    <property type="evidence" value="ECO:0007669"/>
    <property type="project" value="InterPro"/>
</dbReference>
<evidence type="ECO:0000259" key="10">
    <source>
        <dbReference type="PROSITE" id="PS51104"/>
    </source>
</evidence>
<evidence type="ECO:0000256" key="1">
    <source>
        <dbReference type="ARBA" id="ARBA00004651"/>
    </source>
</evidence>
<sequence>METLQQIIQNVLNLGSAVFIPALMILIGLLVKMKSKDAISAGITLGVAFIGMNLVIGFMMSALAPAAQALAERTGISLTVIDGGWTSMATLSWAWPYAFLMFPLQLLINGIMLAMNKTKTLNVDLWNVWGKIFTAVLIVGVTNNLYLAFIGAAITVVLELLFADINQPEIERLSGIPGVTVSHGMMMLGALLMPFDLLLRRIPALNKEMDATMLKEKIGMFGENHVMGFIIGFVLGLGGGYSVGASLMLGMQAATAMTLFPMVSKLFMQALSPISEAMSDFMKNKFKDREMFIGLDWPILAGSSEVWVILILVVPVTLLFAFILPGNAVLPFAGILNIGMVVPALVVTGGNLIRMFILSVIGTPVFLYAASHFANTITKLASDTGAVELAQGQKITWSTLELPDVRFVLTELLQFKVIGFVLAAIWVALFVLYFKVMKKRAANEPVVPNEESWDMEPNEA</sequence>
<dbReference type="STRING" id="140314.SAMN04488076_11063"/>
<proteinExistence type="predicted"/>
<dbReference type="AlphaFoldDB" id="A0A143YTC3"/>
<keyword evidence="11" id="KW-0808">Transferase</keyword>
<dbReference type="InterPro" id="IPR013014">
    <property type="entry name" value="PTS_EIIC_2"/>
</dbReference>
<evidence type="ECO:0000256" key="7">
    <source>
        <dbReference type="ARBA" id="ARBA00022989"/>
    </source>
</evidence>
<evidence type="ECO:0000256" key="5">
    <source>
        <dbReference type="ARBA" id="ARBA00022683"/>
    </source>
</evidence>
<keyword evidence="4" id="KW-0762">Sugar transport</keyword>
<dbReference type="GO" id="GO:0016740">
    <property type="term" value="F:transferase activity"/>
    <property type="evidence" value="ECO:0007669"/>
    <property type="project" value="UniProtKB-KW"/>
</dbReference>
<evidence type="ECO:0000256" key="3">
    <source>
        <dbReference type="ARBA" id="ARBA00022475"/>
    </source>
</evidence>
<reference evidence="11 12" key="1">
    <citation type="submission" date="2016-02" db="EMBL/GenBank/DDBJ databases">
        <authorList>
            <person name="Wen L."/>
            <person name="He K."/>
            <person name="Yang H."/>
        </authorList>
    </citation>
    <scope>NUCLEOTIDE SEQUENCE [LARGE SCALE GENOMIC DNA]</scope>
    <source>
        <strain evidence="11">Trichococcus palustris</strain>
    </source>
</reference>
<evidence type="ECO:0000256" key="4">
    <source>
        <dbReference type="ARBA" id="ARBA00022597"/>
    </source>
</evidence>
<feature type="transmembrane region" description="Helical" evidence="9">
    <location>
        <begin position="329"/>
        <end position="348"/>
    </location>
</feature>
<dbReference type="InterPro" id="IPR013853">
    <property type="entry name" value="EIIC-GAT"/>
</dbReference>
<evidence type="ECO:0000256" key="9">
    <source>
        <dbReference type="SAM" id="Phobius"/>
    </source>
</evidence>
<feature type="transmembrane region" description="Helical" evidence="9">
    <location>
        <begin position="94"/>
        <end position="114"/>
    </location>
</feature>
<keyword evidence="6 9" id="KW-0812">Transmembrane</keyword>
<keyword evidence="7 9" id="KW-1133">Transmembrane helix</keyword>
<feature type="transmembrane region" description="Helical" evidence="9">
    <location>
        <begin position="178"/>
        <end position="199"/>
    </location>
</feature>
<feature type="domain" description="PTS EIIC type-2" evidence="10">
    <location>
        <begin position="8"/>
        <end position="460"/>
    </location>
</feature>
<dbReference type="PANTHER" id="PTHR37324:SF2">
    <property type="entry name" value="PTS SYSTEM GALACTITOL-SPECIFIC EIIC COMPONENT"/>
    <property type="match status" value="1"/>
</dbReference>
<feature type="transmembrane region" description="Helical" evidence="9">
    <location>
        <begin position="12"/>
        <end position="31"/>
    </location>
</feature>
<dbReference type="RefSeq" id="WP_087033813.1">
    <property type="nucleotide sequence ID" value="NZ_FJNE01000007.1"/>
</dbReference>
<keyword evidence="8 9" id="KW-0472">Membrane</keyword>
<feature type="transmembrane region" description="Helical" evidence="9">
    <location>
        <begin position="355"/>
        <end position="374"/>
    </location>
</feature>
<keyword evidence="12" id="KW-1185">Reference proteome</keyword>
<dbReference type="PROSITE" id="PS51104">
    <property type="entry name" value="PTS_EIIC_TYPE_2"/>
    <property type="match status" value="1"/>
</dbReference>